<evidence type="ECO:0000313" key="6">
    <source>
        <dbReference type="EMBL" id="KAJ9700905.1"/>
    </source>
</evidence>
<dbReference type="Gene3D" id="3.40.30.10">
    <property type="entry name" value="Glutaredoxin"/>
    <property type="match status" value="1"/>
</dbReference>
<evidence type="ECO:0000259" key="4">
    <source>
        <dbReference type="PROSITE" id="PS50404"/>
    </source>
</evidence>
<dbReference type="SUPFAM" id="SSF47616">
    <property type="entry name" value="GST C-terminal domain-like"/>
    <property type="match status" value="1"/>
</dbReference>
<feature type="domain" description="GST C-terminal" evidence="5">
    <location>
        <begin position="86"/>
        <end position="210"/>
    </location>
</feature>
<dbReference type="CDD" id="cd03058">
    <property type="entry name" value="GST_N_Tau"/>
    <property type="match status" value="1"/>
</dbReference>
<evidence type="ECO:0000313" key="7">
    <source>
        <dbReference type="Proteomes" id="UP001168098"/>
    </source>
</evidence>
<dbReference type="GO" id="GO:0004364">
    <property type="term" value="F:glutathione transferase activity"/>
    <property type="evidence" value="ECO:0007669"/>
    <property type="project" value="UniProtKB-UniRule"/>
</dbReference>
<feature type="domain" description="GST N-terminal" evidence="4">
    <location>
        <begin position="2"/>
        <end position="81"/>
    </location>
</feature>
<evidence type="ECO:0000259" key="5">
    <source>
        <dbReference type="PROSITE" id="PS50405"/>
    </source>
</evidence>
<dbReference type="PROSITE" id="PS50405">
    <property type="entry name" value="GST_CTER"/>
    <property type="match status" value="1"/>
</dbReference>
<evidence type="ECO:0000256" key="3">
    <source>
        <dbReference type="RuleBase" id="RU369102"/>
    </source>
</evidence>
<comment type="catalytic activity">
    <reaction evidence="2 3">
        <text>RX + glutathione = an S-substituted glutathione + a halide anion + H(+)</text>
        <dbReference type="Rhea" id="RHEA:16437"/>
        <dbReference type="ChEBI" id="CHEBI:15378"/>
        <dbReference type="ChEBI" id="CHEBI:16042"/>
        <dbReference type="ChEBI" id="CHEBI:17792"/>
        <dbReference type="ChEBI" id="CHEBI:57925"/>
        <dbReference type="ChEBI" id="CHEBI:90779"/>
        <dbReference type="EC" id="2.5.1.18"/>
    </reaction>
</comment>
<evidence type="ECO:0000256" key="2">
    <source>
        <dbReference type="ARBA" id="ARBA00047960"/>
    </source>
</evidence>
<comment type="caution">
    <text evidence="6">The sequence shown here is derived from an EMBL/GenBank/DDBJ whole genome shotgun (WGS) entry which is preliminary data.</text>
</comment>
<dbReference type="SFLD" id="SFLDG01152">
    <property type="entry name" value="Main.3:_Omega-_and_Tau-like"/>
    <property type="match status" value="1"/>
</dbReference>
<comment type="similarity">
    <text evidence="3">Belongs to the GST superfamily.</text>
</comment>
<dbReference type="EMBL" id="JARBHA010000005">
    <property type="protein sequence ID" value="KAJ9700905.1"/>
    <property type="molecule type" value="Genomic_DNA"/>
</dbReference>
<evidence type="ECO:0000256" key="1">
    <source>
        <dbReference type="ARBA" id="ARBA00022679"/>
    </source>
</evidence>
<proteinExistence type="inferred from homology"/>
<dbReference type="FunFam" id="3.40.30.10:FF:000014">
    <property type="entry name" value="Tau class glutathione S-transferase"/>
    <property type="match status" value="1"/>
</dbReference>
<dbReference type="PANTHER" id="PTHR11260:SF679">
    <property type="entry name" value="GLUTATHIONE TRANSFERASE"/>
    <property type="match status" value="1"/>
</dbReference>
<name>A0AA39A4P7_VITRO</name>
<dbReference type="PROSITE" id="PS50404">
    <property type="entry name" value="GST_NTER"/>
    <property type="match status" value="1"/>
</dbReference>
<dbReference type="InterPro" id="IPR040079">
    <property type="entry name" value="Glutathione_S-Trfase"/>
</dbReference>
<dbReference type="InterPro" id="IPR036282">
    <property type="entry name" value="Glutathione-S-Trfase_C_sf"/>
</dbReference>
<dbReference type="InterPro" id="IPR045073">
    <property type="entry name" value="Omega/Tau-like"/>
</dbReference>
<dbReference type="CDD" id="cd03185">
    <property type="entry name" value="GST_C_Tau"/>
    <property type="match status" value="1"/>
</dbReference>
<comment type="subcellular location">
    <subcellularLocation>
        <location evidence="3">Cytoplasm</location>
        <location evidence="3">Cytosol</location>
    </subcellularLocation>
</comment>
<organism evidence="6 7">
    <name type="scientific">Vitis rotundifolia</name>
    <name type="common">Muscadine grape</name>
    <dbReference type="NCBI Taxonomy" id="103349"/>
    <lineage>
        <taxon>Eukaryota</taxon>
        <taxon>Viridiplantae</taxon>
        <taxon>Streptophyta</taxon>
        <taxon>Embryophyta</taxon>
        <taxon>Tracheophyta</taxon>
        <taxon>Spermatophyta</taxon>
        <taxon>Magnoliopsida</taxon>
        <taxon>eudicotyledons</taxon>
        <taxon>Gunneridae</taxon>
        <taxon>Pentapetalae</taxon>
        <taxon>rosids</taxon>
        <taxon>Vitales</taxon>
        <taxon>Vitaceae</taxon>
        <taxon>Viteae</taxon>
        <taxon>Vitis</taxon>
    </lineage>
</organism>
<dbReference type="InterPro" id="IPR004045">
    <property type="entry name" value="Glutathione_S-Trfase_N"/>
</dbReference>
<accession>A0AA39A4P7</accession>
<keyword evidence="7" id="KW-1185">Reference proteome</keyword>
<keyword evidence="1 3" id="KW-0808">Transferase</keyword>
<dbReference type="SFLD" id="SFLDS00019">
    <property type="entry name" value="Glutathione_Transferase_(cytos"/>
    <property type="match status" value="1"/>
</dbReference>
<dbReference type="PANTHER" id="PTHR11260">
    <property type="entry name" value="GLUTATHIONE S-TRANSFERASE, GST, SUPERFAMILY, GST DOMAIN CONTAINING"/>
    <property type="match status" value="1"/>
</dbReference>
<dbReference type="InterPro" id="IPR036249">
    <property type="entry name" value="Thioredoxin-like_sf"/>
</dbReference>
<dbReference type="InterPro" id="IPR045074">
    <property type="entry name" value="GST_C_Tau"/>
</dbReference>
<keyword evidence="3" id="KW-0963">Cytoplasm</keyword>
<dbReference type="AlphaFoldDB" id="A0AA39A4P7"/>
<sequence length="223" mass="25833">MAEVKLIGTWPSPFSYRVIWALKLKDIPYEYIEEDLSNKSPMLLQYNPVHKKIPVLVHGGKPICESAVILQYIEEVWPQNPLLPNDPYERAVARFWVQFVEDKGPCMWRLFRTTAGEEQEKAKKESLEMLRALEEHGLGDKKFFGGDKIGIADIAFGGVAHWLEVIEDLVGVKLIEAHIFPRLHAWTKNFKRVPIIKENLPDYGEMLLYFKGKRDNFLASRRP</sequence>
<dbReference type="Pfam" id="PF02798">
    <property type="entry name" value="GST_N"/>
    <property type="match status" value="1"/>
</dbReference>
<dbReference type="FunFam" id="1.20.1050.10:FF:000012">
    <property type="entry name" value="Tau class glutathione S-transferase"/>
    <property type="match status" value="1"/>
</dbReference>
<reference evidence="6 7" key="1">
    <citation type="journal article" date="2023" name="BMC Biotechnol.">
        <title>Vitis rotundifolia cv Carlos genome sequencing.</title>
        <authorList>
            <person name="Huff M."/>
            <person name="Hulse-Kemp A."/>
            <person name="Scheffler B."/>
            <person name="Youngblood R."/>
            <person name="Simpson S."/>
            <person name="Babiker E."/>
            <person name="Staton M."/>
        </authorList>
    </citation>
    <scope>NUCLEOTIDE SEQUENCE [LARGE SCALE GENOMIC DNA]</scope>
    <source>
        <tissue evidence="6">Leaf</tissue>
    </source>
</reference>
<comment type="function">
    <text evidence="3">Is involved in the conjugation of reduced glutathione to a wide number of exogenous and endogenous hydrophobic electrophiles.</text>
</comment>
<protein>
    <recommendedName>
        <fullName evidence="3">Glutathione S-transferase</fullName>
        <ecNumber evidence="3">2.5.1.18</ecNumber>
    </recommendedName>
</protein>
<dbReference type="SUPFAM" id="SSF52833">
    <property type="entry name" value="Thioredoxin-like"/>
    <property type="match status" value="1"/>
</dbReference>
<dbReference type="Proteomes" id="UP001168098">
    <property type="component" value="Unassembled WGS sequence"/>
</dbReference>
<dbReference type="GO" id="GO:0006749">
    <property type="term" value="P:glutathione metabolic process"/>
    <property type="evidence" value="ECO:0007669"/>
    <property type="project" value="InterPro"/>
</dbReference>
<dbReference type="GO" id="GO:0005829">
    <property type="term" value="C:cytosol"/>
    <property type="evidence" value="ECO:0007669"/>
    <property type="project" value="UniProtKB-SubCell"/>
</dbReference>
<dbReference type="InterPro" id="IPR010987">
    <property type="entry name" value="Glutathione-S-Trfase_C-like"/>
</dbReference>
<gene>
    <name evidence="6" type="ORF">PVL29_006300</name>
</gene>
<dbReference type="EC" id="2.5.1.18" evidence="3"/>
<dbReference type="SFLD" id="SFLDG00358">
    <property type="entry name" value="Main_(cytGST)"/>
    <property type="match status" value="1"/>
</dbReference>
<dbReference type="Gene3D" id="1.20.1050.10">
    <property type="match status" value="1"/>
</dbReference>
<dbReference type="Pfam" id="PF13410">
    <property type="entry name" value="GST_C_2"/>
    <property type="match status" value="1"/>
</dbReference>